<dbReference type="EMBL" id="LR130779">
    <property type="protein sequence ID" value="VDN66429.1"/>
    <property type="molecule type" value="Genomic_DNA"/>
</dbReference>
<evidence type="ECO:0000256" key="3">
    <source>
        <dbReference type="ARBA" id="ARBA00022448"/>
    </source>
</evidence>
<dbReference type="Pfam" id="PF01292">
    <property type="entry name" value="Ni_hydr_CYTB"/>
    <property type="match status" value="1"/>
</dbReference>
<protein>
    <submittedName>
        <fullName evidence="13">Cytochrome b561</fullName>
    </submittedName>
</protein>
<keyword evidence="4" id="KW-1003">Cell membrane</keyword>
<evidence type="ECO:0000256" key="11">
    <source>
        <dbReference type="ARBA" id="ARBA00023136"/>
    </source>
</evidence>
<name>A0A653BD34_ECTOL</name>
<dbReference type="InterPro" id="IPR011577">
    <property type="entry name" value="Cyt_b561_bac/Ni-Hgenase"/>
</dbReference>
<proteinExistence type="inferred from homology"/>
<sequence length="176" mass="19247">MSSLNDSAQRYGVVSRVLHWAMAALLLWQFLTVLAPEDSALETLIGGTHKSIGLLLMVLVVIRLAWALYNRGRRPAALSRAASLGHRVLYALMLVIPLLALMRQYGSGRAFEAFGMTIMSGFEGGKIEWMIAPASLLHGNLGQLLLVLIIGHVVMAFVHRRQGDVDVLGRMLGRSS</sequence>
<keyword evidence="5" id="KW-0349">Heme</keyword>
<dbReference type="GO" id="GO:0009055">
    <property type="term" value="F:electron transfer activity"/>
    <property type="evidence" value="ECO:0007669"/>
    <property type="project" value="InterPro"/>
</dbReference>
<organism evidence="13">
    <name type="scientific">Ectopseudomonas oleovorans</name>
    <name type="common">Pseudomonas oleovorans</name>
    <dbReference type="NCBI Taxonomy" id="301"/>
    <lineage>
        <taxon>Bacteria</taxon>
        <taxon>Pseudomonadati</taxon>
        <taxon>Pseudomonadota</taxon>
        <taxon>Gammaproteobacteria</taxon>
        <taxon>Pseudomonadales</taxon>
        <taxon>Pseudomonadaceae</taxon>
        <taxon>Ectopseudomonas</taxon>
    </lineage>
</organism>
<evidence type="ECO:0000256" key="2">
    <source>
        <dbReference type="ARBA" id="ARBA00004651"/>
    </source>
</evidence>
<reference evidence="13" key="1">
    <citation type="submission" date="2018-11" db="EMBL/GenBank/DDBJ databases">
        <authorList>
            <consortium name="Genoscope - CEA"/>
            <person name="William W."/>
        </authorList>
    </citation>
    <scope>NUCLEOTIDE SEQUENCE [LARGE SCALE GENOMIC DNA]</scope>
    <source>
        <strain evidence="13">T9AD</strain>
    </source>
</reference>
<gene>
    <name evidence="13" type="ORF">POT9AD_5454</name>
</gene>
<dbReference type="GO" id="GO:0046872">
    <property type="term" value="F:metal ion binding"/>
    <property type="evidence" value="ECO:0007669"/>
    <property type="project" value="UniProtKB-KW"/>
</dbReference>
<keyword evidence="6" id="KW-0812">Transmembrane</keyword>
<dbReference type="SUPFAM" id="SSF81342">
    <property type="entry name" value="Transmembrane di-heme cytochromes"/>
    <property type="match status" value="1"/>
</dbReference>
<evidence type="ECO:0000256" key="5">
    <source>
        <dbReference type="ARBA" id="ARBA00022617"/>
    </source>
</evidence>
<evidence type="ECO:0000256" key="10">
    <source>
        <dbReference type="ARBA" id="ARBA00023004"/>
    </source>
</evidence>
<evidence type="ECO:0000256" key="1">
    <source>
        <dbReference type="ARBA" id="ARBA00001970"/>
    </source>
</evidence>
<dbReference type="Gene3D" id="1.20.950.20">
    <property type="entry name" value="Transmembrane di-heme cytochromes, Chain C"/>
    <property type="match status" value="1"/>
</dbReference>
<dbReference type="OrthoDB" id="8589936at2"/>
<dbReference type="AlphaFoldDB" id="A0A653BD34"/>
<dbReference type="PANTHER" id="PTHR30529:SF1">
    <property type="entry name" value="CYTOCHROME B561 HOMOLOG 2"/>
    <property type="match status" value="1"/>
</dbReference>
<comment type="subcellular location">
    <subcellularLocation>
        <location evidence="2">Cell membrane</location>
        <topology evidence="2">Multi-pass membrane protein</topology>
    </subcellularLocation>
</comment>
<dbReference type="GO" id="GO:0005886">
    <property type="term" value="C:plasma membrane"/>
    <property type="evidence" value="ECO:0007669"/>
    <property type="project" value="UniProtKB-SubCell"/>
</dbReference>
<keyword evidence="9" id="KW-1133">Transmembrane helix</keyword>
<keyword evidence="8" id="KW-0249">Electron transport</keyword>
<keyword evidence="11" id="KW-0472">Membrane</keyword>
<dbReference type="PANTHER" id="PTHR30529">
    <property type="entry name" value="CYTOCHROME B561"/>
    <property type="match status" value="1"/>
</dbReference>
<evidence type="ECO:0000256" key="4">
    <source>
        <dbReference type="ARBA" id="ARBA00022475"/>
    </source>
</evidence>
<keyword evidence="10" id="KW-0408">Iron</keyword>
<accession>A0A653BD34</accession>
<dbReference type="InterPro" id="IPR052168">
    <property type="entry name" value="Cytochrome_b561_oxidase"/>
</dbReference>
<dbReference type="GO" id="GO:0022904">
    <property type="term" value="P:respiratory electron transport chain"/>
    <property type="evidence" value="ECO:0007669"/>
    <property type="project" value="InterPro"/>
</dbReference>
<keyword evidence="7" id="KW-0479">Metal-binding</keyword>
<dbReference type="InterPro" id="IPR016174">
    <property type="entry name" value="Di-haem_cyt_TM"/>
</dbReference>
<comment type="similarity">
    <text evidence="12">Belongs to the cytochrome b561 family.</text>
</comment>
<evidence type="ECO:0000256" key="12">
    <source>
        <dbReference type="ARBA" id="ARBA00037975"/>
    </source>
</evidence>
<evidence type="ECO:0000313" key="13">
    <source>
        <dbReference type="EMBL" id="VDN66429.1"/>
    </source>
</evidence>
<dbReference type="GO" id="GO:0020037">
    <property type="term" value="F:heme binding"/>
    <property type="evidence" value="ECO:0007669"/>
    <property type="project" value="TreeGrafter"/>
</dbReference>
<comment type="cofactor">
    <cofactor evidence="1">
        <name>heme b</name>
        <dbReference type="ChEBI" id="CHEBI:60344"/>
    </cofactor>
</comment>
<evidence type="ECO:0000256" key="6">
    <source>
        <dbReference type="ARBA" id="ARBA00022692"/>
    </source>
</evidence>
<evidence type="ECO:0000256" key="8">
    <source>
        <dbReference type="ARBA" id="ARBA00022982"/>
    </source>
</evidence>
<keyword evidence="3" id="KW-0813">Transport</keyword>
<evidence type="ECO:0000256" key="9">
    <source>
        <dbReference type="ARBA" id="ARBA00022989"/>
    </source>
</evidence>
<evidence type="ECO:0000256" key="7">
    <source>
        <dbReference type="ARBA" id="ARBA00022723"/>
    </source>
</evidence>